<dbReference type="InterPro" id="IPR001766">
    <property type="entry name" value="Fork_head_dom"/>
</dbReference>
<dbReference type="OrthoDB" id="691130at2759"/>
<dbReference type="GO" id="GO:0000978">
    <property type="term" value="F:RNA polymerase II cis-regulatory region sequence-specific DNA binding"/>
    <property type="evidence" value="ECO:0007669"/>
    <property type="project" value="TreeGrafter"/>
</dbReference>
<feature type="DNA-binding region" description="Fork-head" evidence="6">
    <location>
        <begin position="315"/>
        <end position="365"/>
    </location>
</feature>
<dbReference type="Pfam" id="PF00250">
    <property type="entry name" value="Forkhead"/>
    <property type="match status" value="1"/>
</dbReference>
<dbReference type="GO" id="GO:0005634">
    <property type="term" value="C:nucleus"/>
    <property type="evidence" value="ECO:0007669"/>
    <property type="project" value="UniProtKB-SubCell"/>
</dbReference>
<dbReference type="PROSITE" id="PS50039">
    <property type="entry name" value="FORK_HEAD_3"/>
    <property type="match status" value="1"/>
</dbReference>
<organism evidence="9 10">
    <name type="scientific">Intoshia linei</name>
    <dbReference type="NCBI Taxonomy" id="1819745"/>
    <lineage>
        <taxon>Eukaryota</taxon>
        <taxon>Metazoa</taxon>
        <taxon>Spiralia</taxon>
        <taxon>Lophotrochozoa</taxon>
        <taxon>Mesozoa</taxon>
        <taxon>Orthonectida</taxon>
        <taxon>Rhopaluridae</taxon>
        <taxon>Intoshia</taxon>
    </lineage>
</organism>
<comment type="caution">
    <text evidence="9">The sequence shown here is derived from an EMBL/GenBank/DDBJ whole genome shotgun (WGS) entry which is preliminary data.</text>
</comment>
<keyword evidence="5 6" id="KW-0539">Nucleus</keyword>
<keyword evidence="4" id="KW-0804">Transcription</keyword>
<evidence type="ECO:0000256" key="2">
    <source>
        <dbReference type="ARBA" id="ARBA00023015"/>
    </source>
</evidence>
<dbReference type="GO" id="GO:0000981">
    <property type="term" value="F:DNA-binding transcription factor activity, RNA polymerase II-specific"/>
    <property type="evidence" value="ECO:0007669"/>
    <property type="project" value="TreeGrafter"/>
</dbReference>
<dbReference type="Proteomes" id="UP000078046">
    <property type="component" value="Unassembled WGS sequence"/>
</dbReference>
<dbReference type="InterPro" id="IPR036390">
    <property type="entry name" value="WH_DNA-bd_sf"/>
</dbReference>
<feature type="region of interest" description="Disordered" evidence="7">
    <location>
        <begin position="137"/>
        <end position="191"/>
    </location>
</feature>
<accession>A0A177AZX9</accession>
<reference evidence="9 10" key="1">
    <citation type="submission" date="2016-04" db="EMBL/GenBank/DDBJ databases">
        <title>The genome of Intoshia linei affirms orthonectids as highly simplified spiralians.</title>
        <authorList>
            <person name="Mikhailov K.V."/>
            <person name="Slusarev G.S."/>
            <person name="Nikitin M.A."/>
            <person name="Logacheva M.D."/>
            <person name="Penin A."/>
            <person name="Aleoshin V."/>
            <person name="Panchin Y.V."/>
        </authorList>
    </citation>
    <scope>NUCLEOTIDE SEQUENCE [LARGE SCALE GENOMIC DNA]</scope>
    <source>
        <strain evidence="9">Intl2013</strain>
        <tissue evidence="9">Whole animal</tissue>
    </source>
</reference>
<proteinExistence type="predicted"/>
<dbReference type="SUPFAM" id="SSF46785">
    <property type="entry name" value="Winged helix' DNA-binding domain"/>
    <property type="match status" value="1"/>
</dbReference>
<dbReference type="PANTHER" id="PTHR45881">
    <property type="entry name" value="CHECKPOINT SUPPRESSOR 1-LIKE, ISOFORM A-RELATED"/>
    <property type="match status" value="1"/>
</dbReference>
<evidence type="ECO:0000313" key="9">
    <source>
        <dbReference type="EMBL" id="OAF67430.1"/>
    </source>
</evidence>
<evidence type="ECO:0000259" key="8">
    <source>
        <dbReference type="PROSITE" id="PS50039"/>
    </source>
</evidence>
<comment type="subcellular location">
    <subcellularLocation>
        <location evidence="1 6">Nucleus</location>
    </subcellularLocation>
</comment>
<gene>
    <name evidence="9" type="ORF">A3Q56_04850</name>
</gene>
<evidence type="ECO:0000256" key="6">
    <source>
        <dbReference type="PROSITE-ProRule" id="PRU00089"/>
    </source>
</evidence>
<feature type="region of interest" description="Disordered" evidence="7">
    <location>
        <begin position="81"/>
        <end position="109"/>
    </location>
</feature>
<dbReference type="SMART" id="SM00339">
    <property type="entry name" value="FH"/>
    <property type="match status" value="1"/>
</dbReference>
<evidence type="ECO:0000256" key="7">
    <source>
        <dbReference type="SAM" id="MobiDB-lite"/>
    </source>
</evidence>
<dbReference type="InterPro" id="IPR036388">
    <property type="entry name" value="WH-like_DNA-bd_sf"/>
</dbReference>
<evidence type="ECO:0000256" key="5">
    <source>
        <dbReference type="ARBA" id="ARBA00023242"/>
    </source>
</evidence>
<keyword evidence="3 6" id="KW-0238">DNA-binding</keyword>
<dbReference type="EMBL" id="LWCA01000662">
    <property type="protein sequence ID" value="OAF67430.1"/>
    <property type="molecule type" value="Genomic_DNA"/>
</dbReference>
<sequence length="394" mass="45412">MDAFTDNEVSPFPYYSNENGLSKIETDPKKYDEGSMSLIGECPIFCDVALANGNFNSTDVNSFDMFPGPNEQYKYVECDTKSYSNTNSNSRSNSNPNSDSNPNGNYMSNFENEEINYGQIQPHQIHQYDQSVVHVPHHDPQNKRHNYHFEKDENLSNYSDRNSNIKYSPNKSLPKKMNCNDPSQSPDNLEKEKNDILSDLSWLSCVGAVNIDSNEEKSEIINAKRVKLGDTGDPDQKSVHIIKIKSKENISNNQNTENSHLIRGYPRNNRRSFAGANGRNQNLILRSGCLSDRLKVDLPEFNIDRDFYKYISNIKPPFSYSTIICMAMRETRNKKMTLSGIYKWIVDNFLYFRMADQCWQKRDVHKKCDKKIDKKDLHIIIPFFPCTPALKLTN</sequence>
<keyword evidence="10" id="KW-1185">Reference proteome</keyword>
<evidence type="ECO:0000313" key="10">
    <source>
        <dbReference type="Proteomes" id="UP000078046"/>
    </source>
</evidence>
<feature type="compositionally biased region" description="Low complexity" evidence="7">
    <location>
        <begin position="82"/>
        <end position="105"/>
    </location>
</feature>
<dbReference type="PROSITE" id="PS00657">
    <property type="entry name" value="FORK_HEAD_1"/>
    <property type="match status" value="1"/>
</dbReference>
<name>A0A177AZX9_9BILA</name>
<feature type="compositionally biased region" description="Polar residues" evidence="7">
    <location>
        <begin position="155"/>
        <end position="171"/>
    </location>
</feature>
<keyword evidence="2" id="KW-0805">Transcription regulation</keyword>
<evidence type="ECO:0000256" key="1">
    <source>
        <dbReference type="ARBA" id="ARBA00004123"/>
    </source>
</evidence>
<dbReference type="Gene3D" id="1.10.10.10">
    <property type="entry name" value="Winged helix-like DNA-binding domain superfamily/Winged helix DNA-binding domain"/>
    <property type="match status" value="1"/>
</dbReference>
<dbReference type="PRINTS" id="PR00053">
    <property type="entry name" value="FORKHEAD"/>
</dbReference>
<evidence type="ECO:0000256" key="4">
    <source>
        <dbReference type="ARBA" id="ARBA00023163"/>
    </source>
</evidence>
<dbReference type="PANTHER" id="PTHR45881:SF1">
    <property type="entry name" value="FORK HEAD PROTEIN HOMOLOG 2"/>
    <property type="match status" value="1"/>
</dbReference>
<feature type="domain" description="Fork-head" evidence="8">
    <location>
        <begin position="315"/>
        <end position="365"/>
    </location>
</feature>
<dbReference type="AlphaFoldDB" id="A0A177AZX9"/>
<protein>
    <recommendedName>
        <fullName evidence="8">Fork-head domain-containing protein</fullName>
    </recommendedName>
</protein>
<evidence type="ECO:0000256" key="3">
    <source>
        <dbReference type="ARBA" id="ARBA00023125"/>
    </source>
</evidence>
<dbReference type="InterPro" id="IPR018122">
    <property type="entry name" value="TF_fork_head_CS_1"/>
</dbReference>
<feature type="compositionally biased region" description="Basic and acidic residues" evidence="7">
    <location>
        <begin position="137"/>
        <end position="154"/>
    </location>
</feature>